<reference evidence="2" key="1">
    <citation type="submission" date="2023-11" db="EMBL/GenBank/DDBJ databases">
        <title>The genome sequences of three competitors of mushroom-forming fungi.</title>
        <authorList>
            <person name="Beijen E."/>
            <person name="Ohm R.A."/>
        </authorList>
    </citation>
    <scope>NUCLEOTIDE SEQUENCE</scope>
    <source>
        <strain evidence="2">CBS 100526</strain>
    </source>
</reference>
<dbReference type="EMBL" id="JAWRVG010000003">
    <property type="protein sequence ID" value="KAK4083863.1"/>
    <property type="molecule type" value="Genomic_DNA"/>
</dbReference>
<dbReference type="GeneID" id="87915510"/>
<sequence length="292" mass="32704">MRVQRRKRRGSVPAIGSPQRHKLRELRSRAILEQVTCNEAANMAGVYLGVEAESYMIDVPHVVSWEQPDNDPDLLFNSAEMDLFLYDVNIGAIDPLNQIYCPGPTPEMSSAWDNNLEGLDVSVTWDSSEYSETTSPSSQAESNGPSDAYLSHDIPISYLNELTANNMSVDELMAILEHNLVTETLTNDISYDQTTESITRDLTMNQNILNDTTMDYYTANYPQGMDWGSSNTEMSAELTPSNMDDDNFDDEAGNSSTVSFNDPSSDTSPTGELRPGYRWCCDEWKKHDGNFK</sequence>
<evidence type="ECO:0000313" key="2">
    <source>
        <dbReference type="EMBL" id="KAK4083863.1"/>
    </source>
</evidence>
<protein>
    <submittedName>
        <fullName evidence="2">Uncharacterized protein</fullName>
    </submittedName>
</protein>
<evidence type="ECO:0000313" key="3">
    <source>
        <dbReference type="Proteomes" id="UP001273209"/>
    </source>
</evidence>
<dbReference type="RefSeq" id="XP_062759864.1">
    <property type="nucleotide sequence ID" value="XM_062895605.1"/>
</dbReference>
<evidence type="ECO:0000256" key="1">
    <source>
        <dbReference type="SAM" id="MobiDB-lite"/>
    </source>
</evidence>
<dbReference type="Proteomes" id="UP001273209">
    <property type="component" value="Unassembled WGS sequence"/>
</dbReference>
<accession>A0AAE1IM05</accession>
<feature type="compositionally biased region" description="Low complexity" evidence="1">
    <location>
        <begin position="127"/>
        <end position="138"/>
    </location>
</feature>
<organism evidence="2 3">
    <name type="scientific">Trichoderma aggressivum f. europaeum</name>
    <dbReference type="NCBI Taxonomy" id="173218"/>
    <lineage>
        <taxon>Eukaryota</taxon>
        <taxon>Fungi</taxon>
        <taxon>Dikarya</taxon>
        <taxon>Ascomycota</taxon>
        <taxon>Pezizomycotina</taxon>
        <taxon>Sordariomycetes</taxon>
        <taxon>Hypocreomycetidae</taxon>
        <taxon>Hypocreales</taxon>
        <taxon>Hypocreaceae</taxon>
        <taxon>Trichoderma</taxon>
    </lineage>
</organism>
<keyword evidence="3" id="KW-1185">Reference proteome</keyword>
<dbReference type="AlphaFoldDB" id="A0AAE1IM05"/>
<feature type="region of interest" description="Disordered" evidence="1">
    <location>
        <begin position="127"/>
        <end position="147"/>
    </location>
</feature>
<feature type="compositionally biased region" description="Acidic residues" evidence="1">
    <location>
        <begin position="243"/>
        <end position="252"/>
    </location>
</feature>
<name>A0AAE1IM05_9HYPO</name>
<feature type="compositionally biased region" description="Polar residues" evidence="1">
    <location>
        <begin position="230"/>
        <end position="242"/>
    </location>
</feature>
<proteinExistence type="predicted"/>
<feature type="region of interest" description="Disordered" evidence="1">
    <location>
        <begin position="230"/>
        <end position="274"/>
    </location>
</feature>
<comment type="caution">
    <text evidence="2">The sequence shown here is derived from an EMBL/GenBank/DDBJ whole genome shotgun (WGS) entry which is preliminary data.</text>
</comment>
<feature type="compositionally biased region" description="Polar residues" evidence="1">
    <location>
        <begin position="253"/>
        <end position="270"/>
    </location>
</feature>
<gene>
    <name evidence="2" type="ORF">Triagg1_1525</name>
</gene>